<protein>
    <submittedName>
        <fullName evidence="1">Uncharacterized protein</fullName>
    </submittedName>
</protein>
<sequence length="179" mass="20887">MKQLKTNSDYAELFKGLMDLAGVNPHEFELFQKGMRNYPRPGDYQLKNKEFQTEPRWGEEWGIYFTPNKYINIDAMNGWKKDLTAEEVRVWAKMNGYRIPSEAELKLIVPVVSAVNSSLCAVNMHKHLLPQDLLKRCWSAEALKTARKDETRRLIVVEDQENLPEVLLFLAKLKPMFEI</sequence>
<evidence type="ECO:0000313" key="1">
    <source>
        <dbReference type="EMBL" id="HIU53497.1"/>
    </source>
</evidence>
<name>A0A9D1SBH4_9PROT</name>
<dbReference type="EMBL" id="DVNC01000035">
    <property type="protein sequence ID" value="HIU53497.1"/>
    <property type="molecule type" value="Genomic_DNA"/>
</dbReference>
<reference evidence="1" key="2">
    <citation type="journal article" date="2021" name="PeerJ">
        <title>Extensive microbial diversity within the chicken gut microbiome revealed by metagenomics and culture.</title>
        <authorList>
            <person name="Gilroy R."/>
            <person name="Ravi A."/>
            <person name="Getino M."/>
            <person name="Pursley I."/>
            <person name="Horton D.L."/>
            <person name="Alikhan N.F."/>
            <person name="Baker D."/>
            <person name="Gharbi K."/>
            <person name="Hall N."/>
            <person name="Watson M."/>
            <person name="Adriaenssens E.M."/>
            <person name="Foster-Nyarko E."/>
            <person name="Jarju S."/>
            <person name="Secka A."/>
            <person name="Antonio M."/>
            <person name="Oren A."/>
            <person name="Chaudhuri R.R."/>
            <person name="La Ragione R."/>
            <person name="Hildebrand F."/>
            <person name="Pallen M.J."/>
        </authorList>
    </citation>
    <scope>NUCLEOTIDE SEQUENCE</scope>
    <source>
        <strain evidence="1">ChiW3-316</strain>
    </source>
</reference>
<dbReference type="AlphaFoldDB" id="A0A9D1SBH4"/>
<organism evidence="1 2">
    <name type="scientific">Candidatus Scatocola faecipullorum</name>
    <dbReference type="NCBI Taxonomy" id="2840917"/>
    <lineage>
        <taxon>Bacteria</taxon>
        <taxon>Pseudomonadati</taxon>
        <taxon>Pseudomonadota</taxon>
        <taxon>Alphaproteobacteria</taxon>
        <taxon>Rhodospirillales</taxon>
        <taxon>Rhodospirillaceae</taxon>
        <taxon>Rhodospirillaceae incertae sedis</taxon>
        <taxon>Candidatus Scatocola</taxon>
    </lineage>
</organism>
<comment type="caution">
    <text evidence="1">The sequence shown here is derived from an EMBL/GenBank/DDBJ whole genome shotgun (WGS) entry which is preliminary data.</text>
</comment>
<accession>A0A9D1SBH4</accession>
<evidence type="ECO:0000313" key="2">
    <source>
        <dbReference type="Proteomes" id="UP000824107"/>
    </source>
</evidence>
<proteinExistence type="predicted"/>
<reference evidence="1" key="1">
    <citation type="submission" date="2020-10" db="EMBL/GenBank/DDBJ databases">
        <authorList>
            <person name="Gilroy R."/>
        </authorList>
    </citation>
    <scope>NUCLEOTIDE SEQUENCE</scope>
    <source>
        <strain evidence="1">ChiW3-316</strain>
    </source>
</reference>
<dbReference type="Proteomes" id="UP000824107">
    <property type="component" value="Unassembled WGS sequence"/>
</dbReference>
<gene>
    <name evidence="1" type="ORF">IAD20_05395</name>
</gene>